<feature type="compositionally biased region" description="Basic residues" evidence="1">
    <location>
        <begin position="1"/>
        <end position="12"/>
    </location>
</feature>
<feature type="region of interest" description="Disordered" evidence="1">
    <location>
        <begin position="1"/>
        <end position="22"/>
    </location>
</feature>
<dbReference type="InterPro" id="IPR029063">
    <property type="entry name" value="SAM-dependent_MTases_sf"/>
</dbReference>
<evidence type="ECO:0000313" key="2">
    <source>
        <dbReference type="EnsemblMetazoa" id="CLYHEMP006191.1"/>
    </source>
</evidence>
<protein>
    <submittedName>
        <fullName evidence="2">Uncharacterized protein</fullName>
    </submittedName>
</protein>
<dbReference type="EnsemblMetazoa" id="CLYHEMT006191.1">
    <property type="protein sequence ID" value="CLYHEMP006191.1"/>
    <property type="gene ID" value="CLYHEMG006191"/>
</dbReference>
<dbReference type="OrthoDB" id="10061565at2759"/>
<dbReference type="SUPFAM" id="SSF53335">
    <property type="entry name" value="S-adenosyl-L-methionine-dependent methyltransferases"/>
    <property type="match status" value="1"/>
</dbReference>
<name>A0A7M5WK04_9CNID</name>
<evidence type="ECO:0000313" key="3">
    <source>
        <dbReference type="Proteomes" id="UP000594262"/>
    </source>
</evidence>
<keyword evidence="3" id="KW-1185">Reference proteome</keyword>
<dbReference type="AlphaFoldDB" id="A0A7M5WK04"/>
<organism evidence="2 3">
    <name type="scientific">Clytia hemisphaerica</name>
    <dbReference type="NCBI Taxonomy" id="252671"/>
    <lineage>
        <taxon>Eukaryota</taxon>
        <taxon>Metazoa</taxon>
        <taxon>Cnidaria</taxon>
        <taxon>Hydrozoa</taxon>
        <taxon>Hydroidolina</taxon>
        <taxon>Leptothecata</taxon>
        <taxon>Obeliida</taxon>
        <taxon>Clytiidae</taxon>
        <taxon>Clytia</taxon>
    </lineage>
</organism>
<evidence type="ECO:0000256" key="1">
    <source>
        <dbReference type="SAM" id="MobiDB-lite"/>
    </source>
</evidence>
<dbReference type="Proteomes" id="UP000594262">
    <property type="component" value="Unplaced"/>
</dbReference>
<proteinExistence type="predicted"/>
<reference evidence="2" key="1">
    <citation type="submission" date="2021-01" db="UniProtKB">
        <authorList>
            <consortium name="EnsemblMetazoa"/>
        </authorList>
    </citation>
    <scope>IDENTIFICATION</scope>
</reference>
<sequence length="240" mass="27912">METRSSKRKIVKPPKPISVSVKRPKKSSTALSAYLKSYKNGDEMHITLFRAVQKLVQPEMVFYPGCHRHITASLTFKDVIYVDFDSKVQNCFEDDSTLQWLNDNKEYDNDCKLKFICGDFTHNLQGVVEESFDLLISACAGIVSTSTSKYLRKGGYYLISDAHYDARMLSLDNEYTLKYVWDSEKKELVNEQIVLDQHFRTLDGEKITREMADESINKPKARRSFKLKKEAMFYLFQKNH</sequence>
<accession>A0A7M5WK04</accession>